<gene>
    <name evidence="1" type="ORF">SM123_05180</name>
</gene>
<sequence length="50" mass="5732">MKTGFFLQSKLFSDIIALVEKHKTIHTRFGMNDLFFLGHPLVNVLMGQIP</sequence>
<dbReference type="Proteomes" id="UP001327056">
    <property type="component" value="Chromosome"/>
</dbReference>
<protein>
    <submittedName>
        <fullName evidence="1">Uncharacterized protein</fullName>
    </submittedName>
</protein>
<keyword evidence="2" id="KW-1185">Reference proteome</keyword>
<evidence type="ECO:0000313" key="2">
    <source>
        <dbReference type="Proteomes" id="UP001327056"/>
    </source>
</evidence>
<dbReference type="RefSeq" id="WP_320909138.1">
    <property type="nucleotide sequence ID" value="NZ_CP139419.1"/>
</dbReference>
<dbReference type="EMBL" id="CP139419">
    <property type="protein sequence ID" value="WPS45983.1"/>
    <property type="molecule type" value="Genomic_DNA"/>
</dbReference>
<name>A0ABZ0STS4_9STRE</name>
<organism evidence="1 2">
    <name type="scientific">Streptococcus lingualis</name>
    <dbReference type="NCBI Taxonomy" id="3098076"/>
    <lineage>
        <taxon>Bacteria</taxon>
        <taxon>Bacillati</taxon>
        <taxon>Bacillota</taxon>
        <taxon>Bacilli</taxon>
        <taxon>Lactobacillales</taxon>
        <taxon>Streptococcaceae</taxon>
        <taxon>Streptococcus</taxon>
    </lineage>
</organism>
<proteinExistence type="predicted"/>
<reference evidence="1 2" key="1">
    <citation type="submission" date="2023-11" db="EMBL/GenBank/DDBJ databases">
        <title>Description of Streptococcus dentalis sp. nov., Streptococcus gingivalis sp. nov., Streptococcus lingualis sp. nov. isolated from human oral cavity.</title>
        <authorList>
            <person name="Choi Y.S."/>
            <person name="Goo B.J."/>
            <person name="Bae J.W."/>
        </authorList>
    </citation>
    <scope>NUCLEOTIDE SEQUENCE [LARGE SCALE GENOMIC DNA]</scope>
    <source>
        <strain evidence="1 2">S5</strain>
    </source>
</reference>
<evidence type="ECO:0000313" key="1">
    <source>
        <dbReference type="EMBL" id="WPS45983.1"/>
    </source>
</evidence>
<accession>A0ABZ0STS4</accession>